<protein>
    <submittedName>
        <fullName evidence="3">Uncharacterized protein</fullName>
    </submittedName>
</protein>
<dbReference type="AlphaFoldDB" id="A0A8H6L415"/>
<accession>A0A8H6L415</accession>
<feature type="transmembrane region" description="Helical" evidence="2">
    <location>
        <begin position="51"/>
        <end position="75"/>
    </location>
</feature>
<keyword evidence="2" id="KW-0472">Membrane</keyword>
<evidence type="ECO:0000256" key="1">
    <source>
        <dbReference type="SAM" id="MobiDB-lite"/>
    </source>
</evidence>
<feature type="transmembrane region" description="Helical" evidence="2">
    <location>
        <begin position="95"/>
        <end position="115"/>
    </location>
</feature>
<evidence type="ECO:0000256" key="2">
    <source>
        <dbReference type="SAM" id="Phobius"/>
    </source>
</evidence>
<dbReference type="RefSeq" id="XP_037164137.1">
    <property type="nucleotide sequence ID" value="XM_037308873.1"/>
</dbReference>
<dbReference type="GeneID" id="59288625"/>
<name>A0A8H6L415_9LECA</name>
<organism evidence="3 4">
    <name type="scientific">Letharia columbiana</name>
    <dbReference type="NCBI Taxonomy" id="112416"/>
    <lineage>
        <taxon>Eukaryota</taxon>
        <taxon>Fungi</taxon>
        <taxon>Dikarya</taxon>
        <taxon>Ascomycota</taxon>
        <taxon>Pezizomycotina</taxon>
        <taxon>Lecanoromycetes</taxon>
        <taxon>OSLEUM clade</taxon>
        <taxon>Lecanoromycetidae</taxon>
        <taxon>Lecanorales</taxon>
        <taxon>Lecanorineae</taxon>
        <taxon>Parmeliaceae</taxon>
        <taxon>Letharia</taxon>
    </lineage>
</organism>
<keyword evidence="2" id="KW-1133">Transmembrane helix</keyword>
<feature type="compositionally biased region" description="Basic and acidic residues" evidence="1">
    <location>
        <begin position="416"/>
        <end position="425"/>
    </location>
</feature>
<feature type="compositionally biased region" description="Basic and acidic residues" evidence="1">
    <location>
        <begin position="608"/>
        <end position="617"/>
    </location>
</feature>
<dbReference type="EMBL" id="JACCJC010000028">
    <property type="protein sequence ID" value="KAF6234748.1"/>
    <property type="molecule type" value="Genomic_DNA"/>
</dbReference>
<comment type="caution">
    <text evidence="3">The sequence shown here is derived from an EMBL/GenBank/DDBJ whole genome shotgun (WGS) entry which is preliminary data.</text>
</comment>
<keyword evidence="4" id="KW-1185">Reference proteome</keyword>
<feature type="compositionally biased region" description="Low complexity" evidence="1">
    <location>
        <begin position="278"/>
        <end position="287"/>
    </location>
</feature>
<proteinExistence type="predicted"/>
<evidence type="ECO:0000313" key="4">
    <source>
        <dbReference type="Proteomes" id="UP000578531"/>
    </source>
</evidence>
<feature type="compositionally biased region" description="Low complexity" evidence="1">
    <location>
        <begin position="496"/>
        <end position="511"/>
    </location>
</feature>
<feature type="compositionally biased region" description="Polar residues" evidence="1">
    <location>
        <begin position="446"/>
        <end position="457"/>
    </location>
</feature>
<feature type="region of interest" description="Disordered" evidence="1">
    <location>
        <begin position="172"/>
        <end position="200"/>
    </location>
</feature>
<keyword evidence="2" id="KW-0812">Transmembrane</keyword>
<feature type="compositionally biased region" description="Polar residues" evidence="1">
    <location>
        <begin position="173"/>
        <end position="193"/>
    </location>
</feature>
<feature type="compositionally biased region" description="Basic residues" evidence="1">
    <location>
        <begin position="566"/>
        <end position="584"/>
    </location>
</feature>
<evidence type="ECO:0000313" key="3">
    <source>
        <dbReference type="EMBL" id="KAF6234748.1"/>
    </source>
</evidence>
<feature type="region of interest" description="Disordered" evidence="1">
    <location>
        <begin position="349"/>
        <end position="617"/>
    </location>
</feature>
<dbReference type="Proteomes" id="UP000578531">
    <property type="component" value="Unassembled WGS sequence"/>
</dbReference>
<feature type="compositionally biased region" description="Basic and acidic residues" evidence="1">
    <location>
        <begin position="467"/>
        <end position="489"/>
    </location>
</feature>
<sequence length="617" mass="67796">MVPYSLLDAVRDLIGLASTVTVLVWLVCGLQPLFEKVKDSCRACQPPEGRALLLWSAFLIPIAWVAAAALYYHHLFSLWDLMGTFLEKQPVNRPVYALLHLYLFFLLFCGFYAWAITGFEIFRNRQVFNDLFMIARFNTRRFQAVEDLEAQHNSSSTDPIDAGAETHSAVGNVCSTSSLPQNEGSHRSGQGSNEDVAPTETRINGPEHLIEETAWLAIDSPVGEIINRTAISPIQKWSVKSSSWPIGGGWNNSEAGGPSDQHNPTLDSDGDAITMTPSSSSSSNASSGIDELEYVDDDDDRYGLQGVRLREPVGDRKQKDTNAKGTSASYTIDWHRCVEDNKDDDPYGLYYATPRLSPQDQNGRTDIEPLDIGAPPSPCDSCSSARAESIPTAKRSPVRVPITPTSPTADADDADTEKTDVERKQRERKTRSPAMSAPQSPHAHISRTSPPYGTNIISLRIDPYLGDDEKNTSALEPHHTAHDPEHGDRPAASTRASSKSKPNPSPMSAPAVHTRPATPPLDWGKQETGLIWMSREAENSASAAPRDENADVVSFDGRVVAETRAGMRRRVQRPVRSPQRKRARSPYPMAEGRQGPRDLSLEIPDAGNDSHGREEGR</sequence>
<dbReference type="OrthoDB" id="5383110at2759"/>
<reference evidence="3 4" key="1">
    <citation type="journal article" date="2020" name="Genomics">
        <title>Complete, high-quality genomes from long-read metagenomic sequencing of two wolf lichen thalli reveals enigmatic genome architecture.</title>
        <authorList>
            <person name="McKenzie S.K."/>
            <person name="Walston R.F."/>
            <person name="Allen J.L."/>
        </authorList>
    </citation>
    <scope>NUCLEOTIDE SEQUENCE [LARGE SCALE GENOMIC DNA]</scope>
    <source>
        <strain evidence="3">WasteWater2</strain>
    </source>
</reference>
<feature type="region of interest" description="Disordered" evidence="1">
    <location>
        <begin position="248"/>
        <end position="288"/>
    </location>
</feature>
<gene>
    <name evidence="3" type="ORF">HO173_006968</name>
</gene>
<feature type="transmembrane region" description="Helical" evidence="2">
    <location>
        <begin position="13"/>
        <end position="30"/>
    </location>
</feature>